<dbReference type="Proteomes" id="UP000469890">
    <property type="component" value="Unassembled WGS sequence"/>
</dbReference>
<evidence type="ECO:0000313" key="1">
    <source>
        <dbReference type="EMBL" id="KAF1807346.1"/>
    </source>
</evidence>
<reference evidence="1 2" key="1">
    <citation type="submission" date="2019-09" db="EMBL/GenBank/DDBJ databases">
        <authorList>
            <consortium name="DOE Joint Genome Institute"/>
            <person name="Mondo S.J."/>
            <person name="Navarro-Mendoza M.I."/>
            <person name="Perez-Arques C."/>
            <person name="Panchal S."/>
            <person name="Nicolas F.E."/>
            <person name="Ganguly P."/>
            <person name="Pangilinan J."/>
            <person name="Grigoriev I."/>
            <person name="Heitman J."/>
            <person name="Sanya K."/>
            <person name="Garre V."/>
        </authorList>
    </citation>
    <scope>NUCLEOTIDE SEQUENCE [LARGE SCALE GENOMIC DNA]</scope>
    <source>
        <strain evidence="1 2">MU402</strain>
    </source>
</reference>
<protein>
    <submittedName>
        <fullName evidence="1">Uncharacterized protein</fullName>
    </submittedName>
</protein>
<evidence type="ECO:0000313" key="2">
    <source>
        <dbReference type="Proteomes" id="UP000469890"/>
    </source>
</evidence>
<organism evidence="1 2">
    <name type="scientific">Mucor circinelloides f. lusitanicus</name>
    <name type="common">Mucor racemosus var. lusitanicus</name>
    <dbReference type="NCBI Taxonomy" id="29924"/>
    <lineage>
        <taxon>Eukaryota</taxon>
        <taxon>Fungi</taxon>
        <taxon>Fungi incertae sedis</taxon>
        <taxon>Mucoromycota</taxon>
        <taxon>Mucoromycotina</taxon>
        <taxon>Mucoromycetes</taxon>
        <taxon>Mucorales</taxon>
        <taxon>Mucorineae</taxon>
        <taxon>Mucoraceae</taxon>
        <taxon>Mucor</taxon>
    </lineage>
</organism>
<name>A0A8H4F5U7_MUCCL</name>
<dbReference type="AlphaFoldDB" id="A0A8H4F5U7"/>
<proteinExistence type="predicted"/>
<gene>
    <name evidence="1" type="ORF">FB192DRAFT_1338704</name>
</gene>
<sequence length="155" mass="17434">MVVSQSPSDCTSPSSIQEKSVGRYPGKQYYINKYAVIKKSNKIVKETHVPFMRYPRLALKNARSGKSVDVQVDKLMANAFMRYEFTDTQNIIIGYINSDKNNDRLAISSTIPRARRLEPVISLKHLQGGEITATNNERRALNLLTGSQEVEVGID</sequence>
<comment type="caution">
    <text evidence="1">The sequence shown here is derived from an EMBL/GenBank/DDBJ whole genome shotgun (WGS) entry which is preliminary data.</text>
</comment>
<dbReference type="EMBL" id="JAAECE010000001">
    <property type="protein sequence ID" value="KAF1807346.1"/>
    <property type="molecule type" value="Genomic_DNA"/>
</dbReference>
<accession>A0A8H4F5U7</accession>